<dbReference type="RefSeq" id="WP_204516309.1">
    <property type="nucleotide sequence ID" value="NZ_BAABIN010000009.1"/>
</dbReference>
<dbReference type="AlphaFoldDB" id="A0A939BSI4"/>
<dbReference type="SUPFAM" id="SSF52151">
    <property type="entry name" value="FabD/lysophospholipase-like"/>
    <property type="match status" value="1"/>
</dbReference>
<keyword evidence="2" id="KW-0442">Lipid degradation</keyword>
<dbReference type="PANTHER" id="PTHR46394">
    <property type="entry name" value="ANNEXIN"/>
    <property type="match status" value="1"/>
</dbReference>
<evidence type="ECO:0000259" key="3">
    <source>
        <dbReference type="PROSITE" id="PS51635"/>
    </source>
</evidence>
<dbReference type="InterPro" id="IPR052580">
    <property type="entry name" value="Lipid_Hydrolase"/>
</dbReference>
<gene>
    <name evidence="4" type="ORF">JOD01_000145</name>
</gene>
<evidence type="ECO:0000256" key="2">
    <source>
        <dbReference type="PROSITE-ProRule" id="PRU01161"/>
    </source>
</evidence>
<dbReference type="InterPro" id="IPR002641">
    <property type="entry name" value="PNPLA_dom"/>
</dbReference>
<name>A0A939BSI4_9BACL</name>
<evidence type="ECO:0000313" key="4">
    <source>
        <dbReference type="EMBL" id="MBM7588559.1"/>
    </source>
</evidence>
<dbReference type="PANTHER" id="PTHR46394:SF1">
    <property type="entry name" value="PNPLA DOMAIN-CONTAINING PROTEIN"/>
    <property type="match status" value="1"/>
</dbReference>
<feature type="domain" description="PNPLA" evidence="3">
    <location>
        <begin position="5"/>
        <end position="196"/>
    </location>
</feature>
<comment type="caution">
    <text evidence="4">The sequence shown here is derived from an EMBL/GenBank/DDBJ whole genome shotgun (WGS) entry which is preliminary data.</text>
</comment>
<sequence>MKADAVFEGGGVKGIAFIGALSEMEAKGYRWERLAGTSAGSIVAALLAAGYHSKELLEVFQTFNYIALLERTGMGKLKFVGPLYNLLVHEGMYSSNALERFVGELLKKKGIVTFADLPPDKLKIIASDLTAGRMIVFPDDLPSFGINPASFPISRAVQMSSSIPYFFQPFLLKNGKERHYIVDGAVLSNFPVWLFDVREIPRWPTFGFRLRGPQADLTTTRIRSVFSLTKALFTTMLEAHDRLYVEKAHAVRTIFIPTLDVKTTDFDLAEEKRALLFEAGKTAAKKFLETWNFDKYIEEFRKQEPEDAKKAPLIR</sequence>
<evidence type="ECO:0000313" key="5">
    <source>
        <dbReference type="Proteomes" id="UP000717624"/>
    </source>
</evidence>
<accession>A0A939BSI4</accession>
<dbReference type="InterPro" id="IPR016035">
    <property type="entry name" value="Acyl_Trfase/lysoPLipase"/>
</dbReference>
<organism evidence="4 5">
    <name type="scientific">Brevibacillus fulvus</name>
    <dbReference type="NCBI Taxonomy" id="1125967"/>
    <lineage>
        <taxon>Bacteria</taxon>
        <taxon>Bacillati</taxon>
        <taxon>Bacillota</taxon>
        <taxon>Bacilli</taxon>
        <taxon>Bacillales</taxon>
        <taxon>Paenibacillaceae</taxon>
        <taxon>Brevibacillus</taxon>
    </lineage>
</organism>
<feature type="active site" description="Nucleophile" evidence="2">
    <location>
        <position position="38"/>
    </location>
</feature>
<dbReference type="GO" id="GO:0016042">
    <property type="term" value="P:lipid catabolic process"/>
    <property type="evidence" value="ECO:0007669"/>
    <property type="project" value="UniProtKB-UniRule"/>
</dbReference>
<dbReference type="Proteomes" id="UP000717624">
    <property type="component" value="Unassembled WGS sequence"/>
</dbReference>
<keyword evidence="1 2" id="KW-0443">Lipid metabolism</keyword>
<dbReference type="EMBL" id="JAFBEB010000001">
    <property type="protein sequence ID" value="MBM7588559.1"/>
    <property type="molecule type" value="Genomic_DNA"/>
</dbReference>
<evidence type="ECO:0000256" key="1">
    <source>
        <dbReference type="ARBA" id="ARBA00023098"/>
    </source>
</evidence>
<dbReference type="GO" id="GO:0016787">
    <property type="term" value="F:hydrolase activity"/>
    <property type="evidence" value="ECO:0007669"/>
    <property type="project" value="UniProtKB-UniRule"/>
</dbReference>
<feature type="short sequence motif" description="DGA/G" evidence="2">
    <location>
        <begin position="183"/>
        <end position="185"/>
    </location>
</feature>
<feature type="short sequence motif" description="GXSXG" evidence="2">
    <location>
        <begin position="36"/>
        <end position="40"/>
    </location>
</feature>
<reference evidence="4" key="1">
    <citation type="submission" date="2021-01" db="EMBL/GenBank/DDBJ databases">
        <title>Genomic Encyclopedia of Type Strains, Phase IV (KMG-IV): sequencing the most valuable type-strain genomes for metagenomic binning, comparative biology and taxonomic classification.</title>
        <authorList>
            <person name="Goeker M."/>
        </authorList>
    </citation>
    <scope>NUCLEOTIDE SEQUENCE</scope>
    <source>
        <strain evidence="4">DSM 25523</strain>
    </source>
</reference>
<proteinExistence type="predicted"/>
<keyword evidence="5" id="KW-1185">Reference proteome</keyword>
<dbReference type="Gene3D" id="3.40.1090.10">
    <property type="entry name" value="Cytosolic phospholipase A2 catalytic domain"/>
    <property type="match status" value="2"/>
</dbReference>
<feature type="short sequence motif" description="GXGXXG" evidence="2">
    <location>
        <begin position="9"/>
        <end position="14"/>
    </location>
</feature>
<dbReference type="Pfam" id="PF01734">
    <property type="entry name" value="Patatin"/>
    <property type="match status" value="1"/>
</dbReference>
<keyword evidence="2" id="KW-0378">Hydrolase</keyword>
<protein>
    <submittedName>
        <fullName evidence="4">NTE family protein</fullName>
    </submittedName>
</protein>
<feature type="active site" description="Proton acceptor" evidence="2">
    <location>
        <position position="183"/>
    </location>
</feature>
<dbReference type="CDD" id="cd07207">
    <property type="entry name" value="Pat_ExoU_VipD_like"/>
    <property type="match status" value="1"/>
</dbReference>
<dbReference type="PROSITE" id="PS51635">
    <property type="entry name" value="PNPLA"/>
    <property type="match status" value="1"/>
</dbReference>